<reference evidence="2" key="1">
    <citation type="submission" date="2020-07" db="EMBL/GenBank/DDBJ databases">
        <authorList>
            <person name="Ferguson B K."/>
        </authorList>
    </citation>
    <scope>NUCLEOTIDE SEQUENCE</scope>
    <source>
        <strain evidence="2">L06</strain>
    </source>
</reference>
<proteinExistence type="predicted"/>
<dbReference type="AlphaFoldDB" id="A0A6V7JMA6"/>
<gene>
    <name evidence="2" type="ORF">BBRV_LOCUS52640</name>
</gene>
<dbReference type="InterPro" id="IPR013103">
    <property type="entry name" value="RVT_2"/>
</dbReference>
<evidence type="ECO:0000313" key="2">
    <source>
        <dbReference type="EMBL" id="CAD1551409.1"/>
    </source>
</evidence>
<name>A0A6V7JMA6_9HYME</name>
<feature type="domain" description="Reverse transcriptase Ty1/copia-type" evidence="1">
    <location>
        <begin position="2"/>
        <end position="103"/>
    </location>
</feature>
<protein>
    <recommendedName>
        <fullName evidence="1">Reverse transcriptase Ty1/copia-type domain-containing protein</fullName>
    </recommendedName>
</protein>
<sequence>MGFEECPSDHCLYTTTGGEPEAHPAIHMEDMVVASESSSRIEAVREALNEEVSITDMGALKFYLGIGLRRDDKGNVYFHQGDYIRRVLTRARQNDTKDTTHPMDVGRITNESYGRLIGALLYLSVHRRRDIPAAVARLSQKMKELRHTDGDELPRSCEYLKHTIDFELRLSDQS</sequence>
<dbReference type="Pfam" id="PF07727">
    <property type="entry name" value="RVT_2"/>
    <property type="match status" value="1"/>
</dbReference>
<dbReference type="EMBL" id="CADCXW020000017">
    <property type="protein sequence ID" value="CAD1551409.1"/>
    <property type="molecule type" value="Genomic_DNA"/>
</dbReference>
<organism evidence="2">
    <name type="scientific">Bracon brevicornis</name>
    <dbReference type="NCBI Taxonomy" id="1563983"/>
    <lineage>
        <taxon>Eukaryota</taxon>
        <taxon>Metazoa</taxon>
        <taxon>Ecdysozoa</taxon>
        <taxon>Arthropoda</taxon>
        <taxon>Hexapoda</taxon>
        <taxon>Insecta</taxon>
        <taxon>Pterygota</taxon>
        <taxon>Neoptera</taxon>
        <taxon>Endopterygota</taxon>
        <taxon>Hymenoptera</taxon>
        <taxon>Apocrita</taxon>
        <taxon>Ichneumonoidea</taxon>
        <taxon>Braconidae</taxon>
        <taxon>Braconinae</taxon>
        <taxon>Bracon</taxon>
    </lineage>
</organism>
<evidence type="ECO:0000259" key="1">
    <source>
        <dbReference type="Pfam" id="PF07727"/>
    </source>
</evidence>
<accession>A0A6V7JMA6</accession>